<dbReference type="GO" id="GO:0005737">
    <property type="term" value="C:cytoplasm"/>
    <property type="evidence" value="ECO:0007669"/>
    <property type="project" value="TreeGrafter"/>
</dbReference>
<evidence type="ECO:0000256" key="3">
    <source>
        <dbReference type="SAM" id="MobiDB-lite"/>
    </source>
</evidence>
<feature type="coiled-coil region" evidence="2">
    <location>
        <begin position="11"/>
        <end position="38"/>
    </location>
</feature>
<gene>
    <name evidence="4" type="ORF">MUK42_02766</name>
</gene>
<sequence length="556" mass="60602">MGNSYSSVEEEKRLNHQLDFCTDLLRELKRKISEAERDGDGKFKKRLKRDKEKYLTTAGKLCDCTEEYERMEAAYDDLRKQKAAMEAEAARLVEEVRSLEKGKRDDDNKAADEDKPDEDPSSAEKVTAMAMEPKWGGGVRRWPRGLCAAAAMTSLPPPAPGGYAFLDAATLRRVLPLSALIPHFRSSLPALTAAVHSPPRSAFPLPSSPSDSLLLMPSWSSDPSLPYIGVKIVTSFPRNSALHRLPGIHASYSLFHAATGVPLVALDGSQLTLLRTASVSALAASLLAGRDARVLVMAGAGSLAPFLIAAHRLVRPGIDRVIVWNRTPDRARILAQSLQEEEGGADEAVTFEYAENLEEVVGLADVVSCATSSESPIIRGAKLKPGAHLDLVGSFSPRMRECDDEALARGRVFVDFEVAMEEAGELVGAFDRGVISPADVAGTLVELVGGAKSGRRSDDQLTVFKSVGTAVVDLLAAQLAYENFLKGTTISTYMLVFFIIEYVEGEEEVEVEEKVDEEKGEEEEEAEAKGETKWEEAEEEKEKSEEVEAMKEEKEG</sequence>
<comment type="similarity">
    <text evidence="1">Belongs to the ornithine cyclodeaminase/mu-crystallin family.</text>
</comment>
<dbReference type="PANTHER" id="PTHR13812">
    <property type="entry name" value="KETIMINE REDUCTASE MU-CRYSTALLIN"/>
    <property type="match status" value="1"/>
</dbReference>
<dbReference type="AlphaFoldDB" id="A0A9E7EPA0"/>
<dbReference type="Pfam" id="PF02423">
    <property type="entry name" value="OCD_Mu_crystall"/>
    <property type="match status" value="1"/>
</dbReference>
<organism evidence="4 5">
    <name type="scientific">Musa troglodytarum</name>
    <name type="common">fe'i banana</name>
    <dbReference type="NCBI Taxonomy" id="320322"/>
    <lineage>
        <taxon>Eukaryota</taxon>
        <taxon>Viridiplantae</taxon>
        <taxon>Streptophyta</taxon>
        <taxon>Embryophyta</taxon>
        <taxon>Tracheophyta</taxon>
        <taxon>Spermatophyta</taxon>
        <taxon>Magnoliopsida</taxon>
        <taxon>Liliopsida</taxon>
        <taxon>Zingiberales</taxon>
        <taxon>Musaceae</taxon>
        <taxon>Musa</taxon>
    </lineage>
</organism>
<dbReference type="NCBIfam" id="NF004793">
    <property type="entry name" value="PRK06141.1"/>
    <property type="match status" value="1"/>
</dbReference>
<dbReference type="PANTHER" id="PTHR13812:SF19">
    <property type="entry name" value="KETIMINE REDUCTASE MU-CRYSTALLIN"/>
    <property type="match status" value="1"/>
</dbReference>
<feature type="compositionally biased region" description="Acidic residues" evidence="3">
    <location>
        <begin position="511"/>
        <end position="526"/>
    </location>
</feature>
<evidence type="ECO:0000256" key="1">
    <source>
        <dbReference type="ARBA" id="ARBA00008903"/>
    </source>
</evidence>
<accession>A0A9E7EPA0</accession>
<evidence type="ECO:0000256" key="2">
    <source>
        <dbReference type="SAM" id="Coils"/>
    </source>
</evidence>
<dbReference type="Proteomes" id="UP001055439">
    <property type="component" value="Chromosome 10"/>
</dbReference>
<name>A0A9E7EPA0_9LILI</name>
<keyword evidence="5" id="KW-1185">Reference proteome</keyword>
<dbReference type="FunFam" id="3.40.50.720:FF:000311">
    <property type="entry name" value="Ornithine cyclodeaminase"/>
    <property type="match status" value="1"/>
</dbReference>
<feature type="region of interest" description="Disordered" evidence="3">
    <location>
        <begin position="511"/>
        <end position="556"/>
    </location>
</feature>
<proteinExistence type="inferred from homology"/>
<evidence type="ECO:0000313" key="5">
    <source>
        <dbReference type="Proteomes" id="UP001055439"/>
    </source>
</evidence>
<evidence type="ECO:0000313" key="4">
    <source>
        <dbReference type="EMBL" id="URD81400.1"/>
    </source>
</evidence>
<feature type="compositionally biased region" description="Basic and acidic residues" evidence="3">
    <location>
        <begin position="527"/>
        <end position="556"/>
    </location>
</feature>
<protein>
    <submittedName>
        <fullName evidence="4">Ornithine cyclodeaminase/mu-crystallin family</fullName>
    </submittedName>
</protein>
<dbReference type="Gene3D" id="3.30.1780.10">
    <property type="entry name" value="ornithine cyclodeaminase, domain 1"/>
    <property type="match status" value="1"/>
</dbReference>
<dbReference type="GO" id="GO:0019752">
    <property type="term" value="P:carboxylic acid metabolic process"/>
    <property type="evidence" value="ECO:0007669"/>
    <property type="project" value="UniProtKB-ARBA"/>
</dbReference>
<dbReference type="Gene3D" id="3.40.50.720">
    <property type="entry name" value="NAD(P)-binding Rossmann-like Domain"/>
    <property type="match status" value="1"/>
</dbReference>
<dbReference type="InterPro" id="IPR003462">
    <property type="entry name" value="ODC_Mu_crystall"/>
</dbReference>
<dbReference type="EMBL" id="CP097503">
    <property type="protein sequence ID" value="URD81400.1"/>
    <property type="molecule type" value="Genomic_DNA"/>
</dbReference>
<feature type="region of interest" description="Disordered" evidence="3">
    <location>
        <begin position="96"/>
        <end position="124"/>
    </location>
</feature>
<dbReference type="InterPro" id="IPR036291">
    <property type="entry name" value="NAD(P)-bd_dom_sf"/>
</dbReference>
<dbReference type="SUPFAM" id="SSF51735">
    <property type="entry name" value="NAD(P)-binding Rossmann-fold domains"/>
    <property type="match status" value="1"/>
</dbReference>
<reference evidence="4" key="1">
    <citation type="submission" date="2022-05" db="EMBL/GenBank/DDBJ databases">
        <title>The Musa troglodytarum L. genome provides insights into the mechanism of non-climacteric behaviour and enrichment of carotenoids.</title>
        <authorList>
            <person name="Wang J."/>
        </authorList>
    </citation>
    <scope>NUCLEOTIDE SEQUENCE</scope>
    <source>
        <tissue evidence="4">Leaf</tissue>
    </source>
</reference>
<dbReference type="InterPro" id="IPR023401">
    <property type="entry name" value="ODC_N"/>
</dbReference>
<keyword evidence="2" id="KW-0175">Coiled coil</keyword>
<dbReference type="OrthoDB" id="41492at2759"/>
<feature type="compositionally biased region" description="Basic and acidic residues" evidence="3">
    <location>
        <begin position="96"/>
        <end position="113"/>
    </location>
</feature>
<dbReference type="GO" id="GO:0016491">
    <property type="term" value="F:oxidoreductase activity"/>
    <property type="evidence" value="ECO:0007669"/>
    <property type="project" value="UniProtKB-ARBA"/>
</dbReference>